<evidence type="ECO:0000256" key="1">
    <source>
        <dbReference type="ARBA" id="ARBA00004115"/>
    </source>
</evidence>
<name>A0A0N7MLD0_9SACH</name>
<evidence type="ECO:0000313" key="13">
    <source>
        <dbReference type="EMBL" id="CUS21940.1"/>
    </source>
</evidence>
<dbReference type="Pfam" id="PF03896">
    <property type="entry name" value="TRAP_alpha"/>
    <property type="match status" value="1"/>
</dbReference>
<keyword evidence="14" id="KW-1185">Reference proteome</keyword>
<evidence type="ECO:0000256" key="2">
    <source>
        <dbReference type="ARBA" id="ARBA00022692"/>
    </source>
</evidence>
<protein>
    <recommendedName>
        <fullName evidence="9">Increased recombination centers protein 22</fullName>
    </recommendedName>
</protein>
<evidence type="ECO:0000256" key="10">
    <source>
        <dbReference type="SAM" id="MobiDB-lite"/>
    </source>
</evidence>
<keyword evidence="5 11" id="KW-1133">Transmembrane helix</keyword>
<evidence type="ECO:0000256" key="6">
    <source>
        <dbReference type="ARBA" id="ARBA00023136"/>
    </source>
</evidence>
<keyword evidence="4" id="KW-0256">Endoplasmic reticulum</keyword>
<evidence type="ECO:0000256" key="3">
    <source>
        <dbReference type="ARBA" id="ARBA00022729"/>
    </source>
</evidence>
<dbReference type="AlphaFoldDB" id="A0A0N7MLD0"/>
<evidence type="ECO:0000313" key="14">
    <source>
        <dbReference type="Proteomes" id="UP000236544"/>
    </source>
</evidence>
<feature type="chain" id="PRO_5006016196" description="Increased recombination centers protein 22" evidence="12">
    <location>
        <begin position="20"/>
        <end position="221"/>
    </location>
</feature>
<evidence type="ECO:0000256" key="12">
    <source>
        <dbReference type="SAM" id="SignalP"/>
    </source>
</evidence>
<dbReference type="GO" id="GO:0005789">
    <property type="term" value="C:endoplasmic reticulum membrane"/>
    <property type="evidence" value="ECO:0007669"/>
    <property type="project" value="UniProtKB-SubCell"/>
</dbReference>
<comment type="subcellular location">
    <subcellularLocation>
        <location evidence="1">Endoplasmic reticulum membrane</location>
        <topology evidence="1">Single-pass type I membrane protein</topology>
    </subcellularLocation>
</comment>
<dbReference type="OrthoDB" id="1926781at2759"/>
<accession>A0A0N7MLD0</accession>
<evidence type="ECO:0000256" key="11">
    <source>
        <dbReference type="SAM" id="Phobius"/>
    </source>
</evidence>
<evidence type="ECO:0000256" key="7">
    <source>
        <dbReference type="ARBA" id="ARBA00037565"/>
    </source>
</evidence>
<feature type="signal peptide" evidence="12">
    <location>
        <begin position="1"/>
        <end position="19"/>
    </location>
</feature>
<organism evidence="13 14">
    <name type="scientific">Lachancea quebecensis</name>
    <dbReference type="NCBI Taxonomy" id="1654605"/>
    <lineage>
        <taxon>Eukaryota</taxon>
        <taxon>Fungi</taxon>
        <taxon>Dikarya</taxon>
        <taxon>Ascomycota</taxon>
        <taxon>Saccharomycotina</taxon>
        <taxon>Saccharomycetes</taxon>
        <taxon>Saccharomycetales</taxon>
        <taxon>Saccharomycetaceae</taxon>
        <taxon>Lachancea</taxon>
    </lineage>
</organism>
<evidence type="ECO:0000256" key="8">
    <source>
        <dbReference type="ARBA" id="ARBA00038311"/>
    </source>
</evidence>
<evidence type="ECO:0000256" key="9">
    <source>
        <dbReference type="ARBA" id="ARBA00040085"/>
    </source>
</evidence>
<dbReference type="InterPro" id="IPR005595">
    <property type="entry name" value="TRAP_alpha"/>
</dbReference>
<evidence type="ECO:0000256" key="4">
    <source>
        <dbReference type="ARBA" id="ARBA00022824"/>
    </source>
</evidence>
<gene>
    <name evidence="13" type="ORF">LAQU0_S04e04346g</name>
</gene>
<sequence length="221" mass="24333">MKFSGIQLSLLALIRICQAEVDSGEGSEEALQQANFDISYECLERDVGGLSSFMEFESGDNATLKYTFSNKEDLNVSVVGLGGRIYDVQKNEDAANISASAIGPLGVDINGTTEFQHVINLILREGDYVLSPDVYVQKENETMRVVTNPSLIRILPPPMSFFNPKFMLVQMVLGALIAAFSYFTFFKPSASSGRDAKRQGSDGSASRIESSWLPDNHQRKK</sequence>
<reference evidence="14" key="1">
    <citation type="submission" date="2015-10" db="EMBL/GenBank/DDBJ databases">
        <authorList>
            <person name="Devillers H."/>
        </authorList>
    </citation>
    <scope>NUCLEOTIDE SEQUENCE [LARGE SCALE GENOMIC DNA]</scope>
</reference>
<keyword evidence="3 12" id="KW-0732">Signal</keyword>
<proteinExistence type="inferred from homology"/>
<keyword evidence="2 11" id="KW-0812">Transmembrane</keyword>
<dbReference type="Proteomes" id="UP000236544">
    <property type="component" value="Unassembled WGS sequence"/>
</dbReference>
<dbReference type="EMBL" id="LN890563">
    <property type="protein sequence ID" value="CUS21940.1"/>
    <property type="molecule type" value="Genomic_DNA"/>
</dbReference>
<feature type="region of interest" description="Disordered" evidence="10">
    <location>
        <begin position="189"/>
        <end position="221"/>
    </location>
</feature>
<comment type="function">
    <text evidence="7">Is probably involved in a pathway contributing to genomic integrity.</text>
</comment>
<comment type="similarity">
    <text evidence="8">Belongs to the IRC22 family.</text>
</comment>
<evidence type="ECO:0000256" key="5">
    <source>
        <dbReference type="ARBA" id="ARBA00022989"/>
    </source>
</evidence>
<keyword evidence="6 11" id="KW-0472">Membrane</keyword>
<feature type="transmembrane region" description="Helical" evidence="11">
    <location>
        <begin position="166"/>
        <end position="185"/>
    </location>
</feature>